<name>A0ABQ0U9Z1_PSEAF</name>
<protein>
    <recommendedName>
        <fullName evidence="1">Glycosyl transferase family 25 domain-containing protein</fullName>
    </recommendedName>
</protein>
<reference evidence="2 3" key="1">
    <citation type="submission" date="2019-07" db="EMBL/GenBank/DDBJ databases">
        <title>Whole genome shotgun sequence of Pseudoalteromonas atlantica NBRC 103033.</title>
        <authorList>
            <person name="Hosoyama A."/>
            <person name="Uohara A."/>
            <person name="Ohji S."/>
            <person name="Ichikawa N."/>
        </authorList>
    </citation>
    <scope>NUCLEOTIDE SEQUENCE [LARGE SCALE GENOMIC DNA]</scope>
    <source>
        <strain evidence="2 3">NBRC 103033</strain>
    </source>
</reference>
<dbReference type="Pfam" id="PF01755">
    <property type="entry name" value="Glyco_transf_25"/>
    <property type="match status" value="1"/>
</dbReference>
<comment type="caution">
    <text evidence="2">The sequence shown here is derived from an EMBL/GenBank/DDBJ whole genome shotgun (WGS) entry which is preliminary data.</text>
</comment>
<dbReference type="EMBL" id="BJUT01000003">
    <property type="protein sequence ID" value="GEK75282.1"/>
    <property type="molecule type" value="Genomic_DNA"/>
</dbReference>
<gene>
    <name evidence="2" type="ORF">PAT01_05860</name>
</gene>
<dbReference type="CDD" id="cd06532">
    <property type="entry name" value="Glyco_transf_25"/>
    <property type="match status" value="1"/>
</dbReference>
<evidence type="ECO:0000313" key="3">
    <source>
        <dbReference type="Proteomes" id="UP000321189"/>
    </source>
</evidence>
<organism evidence="2 3">
    <name type="scientific">Pseudoalteromonas atlantica</name>
    <name type="common">Alteromonas atlantica</name>
    <dbReference type="NCBI Taxonomy" id="288"/>
    <lineage>
        <taxon>Bacteria</taxon>
        <taxon>Pseudomonadati</taxon>
        <taxon>Pseudomonadota</taxon>
        <taxon>Gammaproteobacteria</taxon>
        <taxon>Alteromonadales</taxon>
        <taxon>Pseudoalteromonadaceae</taxon>
        <taxon>Pseudoalteromonas</taxon>
    </lineage>
</organism>
<evidence type="ECO:0000313" key="2">
    <source>
        <dbReference type="EMBL" id="GEK75282.1"/>
    </source>
</evidence>
<dbReference type="Proteomes" id="UP000321189">
    <property type="component" value="Unassembled WGS sequence"/>
</dbReference>
<dbReference type="InterPro" id="IPR002654">
    <property type="entry name" value="Glyco_trans_25"/>
</dbReference>
<proteinExistence type="predicted"/>
<feature type="domain" description="Glycosyl transferase family 25" evidence="1">
    <location>
        <begin position="2"/>
        <end position="179"/>
    </location>
</feature>
<keyword evidence="3" id="KW-1185">Reference proteome</keyword>
<sequence length="268" mass="30564">MAALFVINLARSAQRLANTQTQLARVNLSFERIDAVDGAQLSTQQKFLHYSPQLNKQQYHYPLSNGQIGCYLSHRKAWQKIVDEKLDYAIVLEDDFYIDESIHNAIKNIEQLQQPWQLIKLAAYENRTRPIAYQQNLNNHQQLVIHKKLMTGCCATAISYEGAKQLLKATVQFGRPVDCDLQHIWETHVNGFSLMPYPVSQNTDIQSDIASCATKTKVKKAFFKRKFQQLHSGVLNKLYTNAFIKQTKQIKPNKKGATKAPSLLTQGS</sequence>
<evidence type="ECO:0000259" key="1">
    <source>
        <dbReference type="Pfam" id="PF01755"/>
    </source>
</evidence>
<dbReference type="RefSeq" id="WP_154944699.1">
    <property type="nucleotide sequence ID" value="NZ_BJUT01000003.1"/>
</dbReference>
<accession>A0ABQ0U9Z1</accession>